<dbReference type="Proteomes" id="UP000626656">
    <property type="component" value="Unassembled WGS sequence"/>
</dbReference>
<reference evidence="1 2" key="1">
    <citation type="submission" date="2020-05" db="EMBL/GenBank/DDBJ databases">
        <authorList>
            <person name="Petersen J."/>
            <person name="Sayavedra L."/>
        </authorList>
    </citation>
    <scope>NUCLEOTIDE SEQUENCE [LARGE SCALE GENOMIC DNA]</scope>
    <source>
        <strain evidence="1">B azoricus SOX ET2 1586I</strain>
    </source>
</reference>
<organism evidence="1 2">
    <name type="scientific">Bathymodiolus thermophilus thioautotrophic gill symbiont</name>
    <dbReference type="NCBI Taxonomy" id="2360"/>
    <lineage>
        <taxon>Bacteria</taxon>
        <taxon>Pseudomonadati</taxon>
        <taxon>Pseudomonadota</taxon>
        <taxon>Gammaproteobacteria</taxon>
        <taxon>sulfur-oxidizing symbionts</taxon>
    </lineage>
</organism>
<sequence>MFKWSESFIDSVRADFILLYPLNTKQQMLAIKPYSNYCNQLNTGLKR</sequence>
<evidence type="ECO:0000313" key="1">
    <source>
        <dbReference type="EMBL" id="CAB5506260.1"/>
    </source>
</evidence>
<evidence type="ECO:0000313" key="2">
    <source>
        <dbReference type="Proteomes" id="UP000626656"/>
    </source>
</evidence>
<protein>
    <submittedName>
        <fullName evidence="1">Uncharacterized protein</fullName>
    </submittedName>
</protein>
<keyword evidence="2" id="KW-1185">Reference proteome</keyword>
<dbReference type="EMBL" id="CAHJWF010000321">
    <property type="protein sequence ID" value="CAB5506260.1"/>
    <property type="molecule type" value="Genomic_DNA"/>
</dbReference>
<gene>
    <name evidence="1" type="ORF">AZO1586I_1587</name>
</gene>
<accession>A0ABN7GE67</accession>
<proteinExistence type="predicted"/>
<name>A0ABN7GE67_9GAMM</name>
<comment type="caution">
    <text evidence="1">The sequence shown here is derived from an EMBL/GenBank/DDBJ whole genome shotgun (WGS) entry which is preliminary data.</text>
</comment>